<dbReference type="InterPro" id="IPR006129">
    <property type="entry name" value="AdhesinB"/>
</dbReference>
<dbReference type="Pfam" id="PF01297">
    <property type="entry name" value="ZnuA"/>
    <property type="match status" value="1"/>
</dbReference>
<dbReference type="PRINTS" id="PR00690">
    <property type="entry name" value="ADHESNFAMILY"/>
</dbReference>
<evidence type="ECO:0000256" key="1">
    <source>
        <dbReference type="ARBA" id="ARBA00004196"/>
    </source>
</evidence>
<accession>A0A0F7PZZ6</accession>
<dbReference type="GO" id="GO:0046872">
    <property type="term" value="F:metal ion binding"/>
    <property type="evidence" value="ECO:0007669"/>
    <property type="project" value="UniProtKB-KW"/>
</dbReference>
<dbReference type="Proteomes" id="UP000035027">
    <property type="component" value="Chromosome"/>
</dbReference>
<dbReference type="PRINTS" id="PR00691">
    <property type="entry name" value="ADHESINB"/>
</dbReference>
<sequence length="291" mass="32958">MIFLKKILSLSLGIIALCLFFLPSNVRADKIKVVTTTDFYGQVAEEVLGNKGKVISIINNPSVDPHDYEPTTQTAKQVSNANIVIYNGLGYDSWITKLSNGKKKIDVATDVMHAKDGDNEHLWYNSKTMGKLADYLVKEYAKLDPKNETYYKKNAEKYKQKLTKLQTLIAKIKKNSDNKEVAVSEPVFDYALKDMGYKIANRHFAKATEDGSDPSYSDIKKLQNDIKHKKIAFFVENTQSDSKVISSIVSLCQKYDVPVIKVTETTPKGKDYLQWMSSEYEQVLKIQEDGK</sequence>
<name>A0A0F7PZZ6_9LACO</name>
<dbReference type="GO" id="GO:0030001">
    <property type="term" value="P:metal ion transport"/>
    <property type="evidence" value="ECO:0007669"/>
    <property type="project" value="InterPro"/>
</dbReference>
<dbReference type="CDD" id="cd01020">
    <property type="entry name" value="TroA_b"/>
    <property type="match status" value="1"/>
</dbReference>
<gene>
    <name evidence="6" type="ORF">LsR_01518</name>
</gene>
<organism evidence="6 7">
    <name type="scientific">Ligilactobacillus salivarius str. Ren</name>
    <dbReference type="NCBI Taxonomy" id="1194971"/>
    <lineage>
        <taxon>Bacteria</taxon>
        <taxon>Bacillati</taxon>
        <taxon>Bacillota</taxon>
        <taxon>Bacilli</taxon>
        <taxon>Lactobacillales</taxon>
        <taxon>Lactobacillaceae</taxon>
        <taxon>Ligilactobacillus</taxon>
    </lineage>
</organism>
<evidence type="ECO:0000256" key="3">
    <source>
        <dbReference type="ARBA" id="ARBA00022723"/>
    </source>
</evidence>
<dbReference type="EMBL" id="CP011403">
    <property type="protein sequence ID" value="AKI05060.1"/>
    <property type="molecule type" value="Genomic_DNA"/>
</dbReference>
<evidence type="ECO:0000256" key="4">
    <source>
        <dbReference type="ARBA" id="ARBA00022729"/>
    </source>
</evidence>
<dbReference type="Gene3D" id="3.40.50.1980">
    <property type="entry name" value="Nitrogenase molybdenum iron protein domain"/>
    <property type="match status" value="2"/>
</dbReference>
<comment type="similarity">
    <text evidence="5">Belongs to the bacterial solute-binding protein 9 family.</text>
</comment>
<keyword evidence="3" id="KW-0479">Metal-binding</keyword>
<evidence type="ECO:0000313" key="6">
    <source>
        <dbReference type="EMBL" id="AKI05060.1"/>
    </source>
</evidence>
<keyword evidence="4" id="KW-0732">Signal</keyword>
<dbReference type="GO" id="GO:0030313">
    <property type="term" value="C:cell envelope"/>
    <property type="evidence" value="ECO:0007669"/>
    <property type="project" value="UniProtKB-SubCell"/>
</dbReference>
<dbReference type="PANTHER" id="PTHR42953">
    <property type="entry name" value="HIGH-AFFINITY ZINC UPTAKE SYSTEM PROTEIN ZNUA-RELATED"/>
    <property type="match status" value="1"/>
</dbReference>
<protein>
    <submittedName>
        <fullName evidence="6">Metal ABC transporter substrate-binding protein</fullName>
    </submittedName>
</protein>
<dbReference type="GO" id="GO:0007155">
    <property type="term" value="P:cell adhesion"/>
    <property type="evidence" value="ECO:0007669"/>
    <property type="project" value="InterPro"/>
</dbReference>
<proteinExistence type="inferred from homology"/>
<dbReference type="SUPFAM" id="SSF53807">
    <property type="entry name" value="Helical backbone' metal receptor"/>
    <property type="match status" value="1"/>
</dbReference>
<comment type="subcellular location">
    <subcellularLocation>
        <location evidence="1">Cell envelope</location>
    </subcellularLocation>
</comment>
<dbReference type="InterPro" id="IPR050492">
    <property type="entry name" value="Bact_metal-bind_prot9"/>
</dbReference>
<dbReference type="InterPro" id="IPR006127">
    <property type="entry name" value="ZnuA-like"/>
</dbReference>
<dbReference type="AlphaFoldDB" id="A0A0F7PZZ6"/>
<keyword evidence="2 5" id="KW-0813">Transport</keyword>
<evidence type="ECO:0000256" key="5">
    <source>
        <dbReference type="RuleBase" id="RU003512"/>
    </source>
</evidence>
<evidence type="ECO:0000313" key="7">
    <source>
        <dbReference type="Proteomes" id="UP000035027"/>
    </source>
</evidence>
<evidence type="ECO:0000256" key="2">
    <source>
        <dbReference type="ARBA" id="ARBA00022448"/>
    </source>
</evidence>
<reference evidence="6 7" key="1">
    <citation type="submission" date="2015-05" db="EMBL/GenBank/DDBJ databases">
        <title>Complete genome sequence of Lactobacillus salivarius Ren, a probiotic strain with antitumor activity.</title>
        <authorList>
            <person name="Sun E."/>
            <person name="Zhao L."/>
            <person name="Liu S."/>
            <person name="Zhang M."/>
            <person name="Guo H."/>
            <person name="Ren F."/>
        </authorList>
    </citation>
    <scope>NUCLEOTIDE SEQUENCE [LARGE SCALE GENOMIC DNA]</scope>
    <source>
        <strain evidence="6 7">Ren</strain>
    </source>
</reference>
<dbReference type="PANTHER" id="PTHR42953:SF1">
    <property type="entry name" value="METAL-BINDING PROTEIN HI_0362-RELATED"/>
    <property type="match status" value="1"/>
</dbReference>
<dbReference type="PATRIC" id="fig|1194971.3.peg.1523"/>
<dbReference type="InterPro" id="IPR006128">
    <property type="entry name" value="Lipoprotein_PsaA-like"/>
</dbReference>